<dbReference type="EC" id="5.2.1.8" evidence="2"/>
<reference evidence="6" key="3">
    <citation type="submission" date="2025-09" db="UniProtKB">
        <authorList>
            <consortium name="Ensembl"/>
        </authorList>
    </citation>
    <scope>IDENTIFICATION</scope>
</reference>
<keyword evidence="7" id="KW-1185">Reference proteome</keyword>
<dbReference type="PANTHER" id="PTHR45995">
    <property type="match status" value="1"/>
</dbReference>
<dbReference type="EMBL" id="ABDC03033702">
    <property type="status" value="NOT_ANNOTATED_CDS"/>
    <property type="molecule type" value="Genomic_DNA"/>
</dbReference>
<evidence type="ECO:0000256" key="4">
    <source>
        <dbReference type="ARBA" id="ARBA00023235"/>
    </source>
</evidence>
<dbReference type="GeneTree" id="ENSGT00510000047029"/>
<protein>
    <recommendedName>
        <fullName evidence="2">peptidylprolyl isomerase</fullName>
        <ecNumber evidence="2">5.2.1.8</ecNumber>
    </recommendedName>
</protein>
<reference evidence="6" key="1">
    <citation type="submission" date="2016-12" db="EMBL/GenBank/DDBJ databases">
        <title>Mouse lemur reference genome and diversity panel.</title>
        <authorList>
            <person name="Harris R."/>
            <person name="Larsen P."/>
            <person name="Liu Y."/>
            <person name="Hughes D.S."/>
            <person name="Murali S."/>
            <person name="Raveendran M."/>
            <person name="Korchina V."/>
            <person name="Wang M."/>
            <person name="Jhangiani S."/>
            <person name="Bandaranaike D."/>
            <person name="Bellair M."/>
            <person name="Blankenburg K."/>
            <person name="Chao H."/>
            <person name="Dahdouli M."/>
            <person name="Dinh H."/>
            <person name="Doddapaneni H."/>
            <person name="English A."/>
            <person name="Firestine M."/>
            <person name="Gnanaolivu R."/>
            <person name="Gross S."/>
            <person name="Hernandez B."/>
            <person name="Javaid M."/>
            <person name="Jayaseelan J."/>
            <person name="Jones J."/>
            <person name="Khan Z."/>
            <person name="Kovar C."/>
            <person name="Kurapati P."/>
            <person name="Le B."/>
            <person name="Lee S."/>
            <person name="Li M."/>
            <person name="Mathew T."/>
            <person name="Narasimhan A."/>
            <person name="Ngo D."/>
            <person name="Nguyen L."/>
            <person name="Okwuonu G."/>
            <person name="Ongeri F."/>
            <person name="Osuji N."/>
            <person name="Pu L.-L."/>
            <person name="Puazo M."/>
            <person name="Quiroz J."/>
            <person name="Raj R."/>
            <person name="Rajbhandari K."/>
            <person name="Reid J.G."/>
            <person name="Santibanez J."/>
            <person name="Sexton D."/>
            <person name="Skinner E."/>
            <person name="Vee V."/>
            <person name="Weissenberger G."/>
            <person name="Wu Y."/>
            <person name="Xin Y."/>
            <person name="Han Y."/>
            <person name="Campbell C."/>
            <person name="Brown A."/>
            <person name="Sullivan B."/>
            <person name="Shelton J."/>
            <person name="Brown S."/>
            <person name="Dudchenko O."/>
            <person name="Machol I."/>
            <person name="Durand N."/>
            <person name="Shamim M."/>
            <person name="Lieberman A."/>
            <person name="Muzny D.M."/>
            <person name="Richards S."/>
            <person name="Yoder A."/>
            <person name="Worley K.C."/>
            <person name="Rogers J."/>
            <person name="Gibbs R.A."/>
        </authorList>
    </citation>
    <scope>NUCLEOTIDE SEQUENCE [LARGE SCALE GENOMIC DNA]</scope>
</reference>
<comment type="catalytic activity">
    <reaction evidence="1">
        <text>[protein]-peptidylproline (omega=180) = [protein]-peptidylproline (omega=0)</text>
        <dbReference type="Rhea" id="RHEA:16237"/>
        <dbReference type="Rhea" id="RHEA-COMP:10747"/>
        <dbReference type="Rhea" id="RHEA-COMP:10748"/>
        <dbReference type="ChEBI" id="CHEBI:83833"/>
        <dbReference type="ChEBI" id="CHEBI:83834"/>
        <dbReference type="EC" id="5.2.1.8"/>
    </reaction>
</comment>
<dbReference type="EMBL" id="ABDC03033701">
    <property type="status" value="NOT_ANNOTATED_CDS"/>
    <property type="molecule type" value="Genomic_DNA"/>
</dbReference>
<dbReference type="InterPro" id="IPR046357">
    <property type="entry name" value="PPIase_dom_sf"/>
</dbReference>
<feature type="region of interest" description="Disordered" evidence="5">
    <location>
        <begin position="1"/>
        <end position="51"/>
    </location>
</feature>
<gene>
    <name evidence="6" type="primary">PIN4</name>
</gene>
<dbReference type="EMBL" id="ABDC03033705">
    <property type="status" value="NOT_ANNOTATED_CDS"/>
    <property type="molecule type" value="Genomic_DNA"/>
</dbReference>
<evidence type="ECO:0000313" key="7">
    <source>
        <dbReference type="Proteomes" id="UP000694394"/>
    </source>
</evidence>
<dbReference type="GO" id="GO:0003677">
    <property type="term" value="F:DNA binding"/>
    <property type="evidence" value="ECO:0007669"/>
    <property type="project" value="InterPro"/>
</dbReference>
<evidence type="ECO:0000313" key="6">
    <source>
        <dbReference type="Ensembl" id="ENSMICP00000040203.2"/>
    </source>
</evidence>
<dbReference type="Gene3D" id="3.10.50.40">
    <property type="match status" value="1"/>
</dbReference>
<reference evidence="6" key="2">
    <citation type="submission" date="2025-08" db="UniProtKB">
        <authorList>
            <consortium name="Ensembl"/>
        </authorList>
    </citation>
    <scope>IDENTIFICATION</scope>
</reference>
<dbReference type="InterPro" id="IPR043323">
    <property type="entry name" value="PIN4"/>
</dbReference>
<evidence type="ECO:0000256" key="3">
    <source>
        <dbReference type="ARBA" id="ARBA00023110"/>
    </source>
</evidence>
<keyword evidence="3" id="KW-0697">Rotamase</keyword>
<dbReference type="SUPFAM" id="SSF54534">
    <property type="entry name" value="FKBP-like"/>
    <property type="match status" value="1"/>
</dbReference>
<proteinExistence type="predicted"/>
<evidence type="ECO:0000256" key="5">
    <source>
        <dbReference type="SAM" id="MobiDB-lite"/>
    </source>
</evidence>
<dbReference type="EMBL" id="ABDC03033703">
    <property type="status" value="NOT_ANNOTATED_CDS"/>
    <property type="molecule type" value="Genomic_DNA"/>
</dbReference>
<dbReference type="EMBL" id="ABDC03033704">
    <property type="status" value="NOT_ANNOTATED_CDS"/>
    <property type="molecule type" value="Genomic_DNA"/>
</dbReference>
<dbReference type="GO" id="GO:0003755">
    <property type="term" value="F:peptidyl-prolyl cis-trans isomerase activity"/>
    <property type="evidence" value="ECO:0007669"/>
    <property type="project" value="UniProtKB-KW"/>
</dbReference>
<dbReference type="FunFam" id="3.10.50.40:FF:000046">
    <property type="entry name" value="Peptidyl-prolyl cis-trans isomerase NIMA-interacting 4"/>
    <property type="match status" value="1"/>
</dbReference>
<dbReference type="AlphaFoldDB" id="A0A8C5XRN8"/>
<accession>A0A8C5XRN8</accession>
<feature type="compositionally biased region" description="Polar residues" evidence="5">
    <location>
        <begin position="1"/>
        <end position="11"/>
    </location>
</feature>
<sequence length="121" mass="13195">QREQLKVQQQVWKMPPKGKSGSGKGGKGGAASGSDSSDKKPQGPKGGGNAVKVRHILCEKHGKIMEAMEKLKSGMRFSEVAAQYSEDKARQGIPSLRQHAGHHRDLRNTLVSWASYFQTNP</sequence>
<keyword evidence="4" id="KW-0413">Isomerase</keyword>
<evidence type="ECO:0000256" key="2">
    <source>
        <dbReference type="ARBA" id="ARBA00013194"/>
    </source>
</evidence>
<evidence type="ECO:0000256" key="1">
    <source>
        <dbReference type="ARBA" id="ARBA00000971"/>
    </source>
</evidence>
<feature type="compositionally biased region" description="Gly residues" evidence="5">
    <location>
        <begin position="20"/>
        <end position="31"/>
    </location>
</feature>
<dbReference type="Ensembl" id="ENSMICT00000032821.2">
    <property type="protein sequence ID" value="ENSMICP00000040203.2"/>
    <property type="gene ID" value="ENSMICG00000001640.3"/>
</dbReference>
<dbReference type="Proteomes" id="UP000694394">
    <property type="component" value="Chromosome X"/>
</dbReference>
<name>A0A8C5XRN8_MICMU</name>
<dbReference type="GO" id="GO:0006364">
    <property type="term" value="P:rRNA processing"/>
    <property type="evidence" value="ECO:0007669"/>
    <property type="project" value="InterPro"/>
</dbReference>
<organism evidence="6 7">
    <name type="scientific">Microcebus murinus</name>
    <name type="common">Gray mouse lemur</name>
    <name type="synonym">Lemur murinus</name>
    <dbReference type="NCBI Taxonomy" id="30608"/>
    <lineage>
        <taxon>Eukaryota</taxon>
        <taxon>Metazoa</taxon>
        <taxon>Chordata</taxon>
        <taxon>Craniata</taxon>
        <taxon>Vertebrata</taxon>
        <taxon>Euteleostomi</taxon>
        <taxon>Mammalia</taxon>
        <taxon>Eutheria</taxon>
        <taxon>Euarchontoglires</taxon>
        <taxon>Primates</taxon>
        <taxon>Strepsirrhini</taxon>
        <taxon>Lemuriformes</taxon>
        <taxon>Cheirogaleidae</taxon>
        <taxon>Microcebus</taxon>
    </lineage>
</organism>